<protein>
    <submittedName>
        <fullName evidence="2">Uncharacterized protein</fullName>
    </submittedName>
</protein>
<dbReference type="RefSeq" id="WP_072352161.1">
    <property type="nucleotide sequence ID" value="NZ_JAWVXR010000007.1"/>
</dbReference>
<evidence type="ECO:0000256" key="1">
    <source>
        <dbReference type="SAM" id="Phobius"/>
    </source>
</evidence>
<dbReference type="OrthoDB" id="1098521at2"/>
<dbReference type="AlphaFoldDB" id="A0A368P3J6"/>
<dbReference type="Proteomes" id="UP000252249">
    <property type="component" value="Unassembled WGS sequence"/>
</dbReference>
<reference evidence="2 3" key="1">
    <citation type="submission" date="2018-07" db="EMBL/GenBank/DDBJ databases">
        <title>Oceanihabitans testaceum sp. nov., isolated from marine sediment.</title>
        <authorList>
            <person name="Li C.-M."/>
        </authorList>
    </citation>
    <scope>NUCLEOTIDE SEQUENCE [LARGE SCALE GENOMIC DNA]</scope>
    <source>
        <strain evidence="2 3">S9-10</strain>
    </source>
</reference>
<keyword evidence="1" id="KW-0812">Transmembrane</keyword>
<dbReference type="EMBL" id="QPIG01000003">
    <property type="protein sequence ID" value="RCU57016.1"/>
    <property type="molecule type" value="Genomic_DNA"/>
</dbReference>
<gene>
    <name evidence="2" type="ORF">DU428_08700</name>
</gene>
<feature type="transmembrane region" description="Helical" evidence="1">
    <location>
        <begin position="70"/>
        <end position="88"/>
    </location>
</feature>
<sequence length="145" mass="16577">MVLNNIEQLIEKYNNGETSLKEEQQLKEYFKQETVALHLEMYKPMFVYFAASQKETFTKEVSLNSSKNHFFAWISMAAVAVLMLGLYLQSPLTAQGDLGTHEDPELAFLEVKKSLELISTHFNQGASSINYLNEVENTTSLIFKK</sequence>
<keyword evidence="3" id="KW-1185">Reference proteome</keyword>
<proteinExistence type="predicted"/>
<evidence type="ECO:0000313" key="3">
    <source>
        <dbReference type="Proteomes" id="UP000252249"/>
    </source>
</evidence>
<name>A0A368P3J6_9FLAO</name>
<keyword evidence="1" id="KW-1133">Transmembrane helix</keyword>
<comment type="caution">
    <text evidence="2">The sequence shown here is derived from an EMBL/GenBank/DDBJ whole genome shotgun (WGS) entry which is preliminary data.</text>
</comment>
<accession>A0A368P3J6</accession>
<organism evidence="2 3">
    <name type="scientific">Oceanihabitans sediminis</name>
    <dbReference type="NCBI Taxonomy" id="1812012"/>
    <lineage>
        <taxon>Bacteria</taxon>
        <taxon>Pseudomonadati</taxon>
        <taxon>Bacteroidota</taxon>
        <taxon>Flavobacteriia</taxon>
        <taxon>Flavobacteriales</taxon>
        <taxon>Flavobacteriaceae</taxon>
        <taxon>Oceanihabitans</taxon>
    </lineage>
</organism>
<evidence type="ECO:0000313" key="2">
    <source>
        <dbReference type="EMBL" id="RCU57016.1"/>
    </source>
</evidence>
<keyword evidence="1" id="KW-0472">Membrane</keyword>